<organism evidence="1 2">
    <name type="scientific">Pleuronectes platessa</name>
    <name type="common">European plaice</name>
    <dbReference type="NCBI Taxonomy" id="8262"/>
    <lineage>
        <taxon>Eukaryota</taxon>
        <taxon>Metazoa</taxon>
        <taxon>Chordata</taxon>
        <taxon>Craniata</taxon>
        <taxon>Vertebrata</taxon>
        <taxon>Euteleostomi</taxon>
        <taxon>Actinopterygii</taxon>
        <taxon>Neopterygii</taxon>
        <taxon>Teleostei</taxon>
        <taxon>Neoteleostei</taxon>
        <taxon>Acanthomorphata</taxon>
        <taxon>Carangaria</taxon>
        <taxon>Pleuronectiformes</taxon>
        <taxon>Pleuronectoidei</taxon>
        <taxon>Pleuronectidae</taxon>
        <taxon>Pleuronectes</taxon>
    </lineage>
</organism>
<accession>A0A9N7VHB0</accession>
<evidence type="ECO:0000313" key="1">
    <source>
        <dbReference type="EMBL" id="CAB1448318.1"/>
    </source>
</evidence>
<proteinExistence type="predicted"/>
<reference evidence="1" key="1">
    <citation type="submission" date="2020-03" db="EMBL/GenBank/DDBJ databases">
        <authorList>
            <person name="Weist P."/>
        </authorList>
    </citation>
    <scope>NUCLEOTIDE SEQUENCE</scope>
</reference>
<keyword evidence="2" id="KW-1185">Reference proteome</keyword>
<protein>
    <submittedName>
        <fullName evidence="1">Uncharacterized protein</fullName>
    </submittedName>
</protein>
<dbReference type="EMBL" id="CADEAL010003973">
    <property type="protein sequence ID" value="CAB1448318.1"/>
    <property type="molecule type" value="Genomic_DNA"/>
</dbReference>
<evidence type="ECO:0000313" key="2">
    <source>
        <dbReference type="Proteomes" id="UP001153269"/>
    </source>
</evidence>
<name>A0A9N7VHB0_PLEPL</name>
<comment type="caution">
    <text evidence="1">The sequence shown here is derived from an EMBL/GenBank/DDBJ whole genome shotgun (WGS) entry which is preliminary data.</text>
</comment>
<gene>
    <name evidence="1" type="ORF">PLEPLA_LOCUS35975</name>
</gene>
<dbReference type="Proteomes" id="UP001153269">
    <property type="component" value="Unassembled WGS sequence"/>
</dbReference>
<sequence>MRLTNAPSIPGLPYPGFIALPVTYFKDEEKWLFWNETDTPSQLNEGDGLISGEPLWPKRHLLLMLMSSGDNNWAQRGTGPQPASQTPSTLHGLSTICQTASGWTEDLATQSWGEDGGVGDISTVDQPEAKTSAQHEFTTQVVYVG</sequence>
<dbReference type="AlphaFoldDB" id="A0A9N7VHB0"/>